<evidence type="ECO:0000313" key="2">
    <source>
        <dbReference type="Proteomes" id="UP000789901"/>
    </source>
</evidence>
<sequence>MIYNFIVNSREFQKNSNKQILLDDNSKISKEEFIKKNCNILPQPLL</sequence>
<reference evidence="1 2" key="1">
    <citation type="submission" date="2021-06" db="EMBL/GenBank/DDBJ databases">
        <authorList>
            <person name="Kallberg Y."/>
            <person name="Tangrot J."/>
            <person name="Rosling A."/>
        </authorList>
    </citation>
    <scope>NUCLEOTIDE SEQUENCE [LARGE SCALE GENOMIC DNA]</scope>
    <source>
        <strain evidence="1 2">120-4 pot B 10/14</strain>
    </source>
</reference>
<accession>A0ABN7UCE5</accession>
<gene>
    <name evidence="1" type="ORF">GMARGA_LOCUS5062</name>
</gene>
<keyword evidence="2" id="KW-1185">Reference proteome</keyword>
<organism evidence="1 2">
    <name type="scientific">Gigaspora margarita</name>
    <dbReference type="NCBI Taxonomy" id="4874"/>
    <lineage>
        <taxon>Eukaryota</taxon>
        <taxon>Fungi</taxon>
        <taxon>Fungi incertae sedis</taxon>
        <taxon>Mucoromycota</taxon>
        <taxon>Glomeromycotina</taxon>
        <taxon>Glomeromycetes</taxon>
        <taxon>Diversisporales</taxon>
        <taxon>Gigasporaceae</taxon>
        <taxon>Gigaspora</taxon>
    </lineage>
</organism>
<protein>
    <submittedName>
        <fullName evidence="1">5910_t:CDS:1</fullName>
    </submittedName>
</protein>
<dbReference type="Proteomes" id="UP000789901">
    <property type="component" value="Unassembled WGS sequence"/>
</dbReference>
<proteinExistence type="predicted"/>
<comment type="caution">
    <text evidence="1">The sequence shown here is derived from an EMBL/GenBank/DDBJ whole genome shotgun (WGS) entry which is preliminary data.</text>
</comment>
<name>A0ABN7UCE5_GIGMA</name>
<evidence type="ECO:0000313" key="1">
    <source>
        <dbReference type="EMBL" id="CAG8561978.1"/>
    </source>
</evidence>
<dbReference type="EMBL" id="CAJVQB010002091">
    <property type="protein sequence ID" value="CAG8561978.1"/>
    <property type="molecule type" value="Genomic_DNA"/>
</dbReference>